<evidence type="ECO:0000259" key="2">
    <source>
        <dbReference type="Pfam" id="PF13439"/>
    </source>
</evidence>
<dbReference type="RefSeq" id="WP_073550266.1">
    <property type="nucleotide sequence ID" value="NZ_CAWMVK010000003.1"/>
</dbReference>
<evidence type="ECO:0000313" key="4">
    <source>
        <dbReference type="Proteomes" id="UP000185984"/>
    </source>
</evidence>
<dbReference type="Proteomes" id="UP000185984">
    <property type="component" value="Unassembled WGS sequence"/>
</dbReference>
<evidence type="ECO:0000313" key="3">
    <source>
        <dbReference type="EMBL" id="OKH25074.1"/>
    </source>
</evidence>
<dbReference type="InterPro" id="IPR001296">
    <property type="entry name" value="Glyco_trans_1"/>
</dbReference>
<reference evidence="3 4" key="1">
    <citation type="submission" date="2016-11" db="EMBL/GenBank/DDBJ databases">
        <title>Draft Genome Sequences of Nine Cyanobacterial Strains from Diverse Habitats.</title>
        <authorList>
            <person name="Zhu T."/>
            <person name="Hou S."/>
            <person name="Lu X."/>
            <person name="Hess W.R."/>
        </authorList>
    </citation>
    <scope>NUCLEOTIDE SEQUENCE [LARGE SCALE GENOMIC DNA]</scope>
    <source>
        <strain evidence="3 4">5.2 s.c.1</strain>
    </source>
</reference>
<dbReference type="CDD" id="cd03820">
    <property type="entry name" value="GT4_AmsD-like"/>
    <property type="match status" value="1"/>
</dbReference>
<dbReference type="OrthoDB" id="9787617at2"/>
<dbReference type="SUPFAM" id="SSF53756">
    <property type="entry name" value="UDP-Glycosyltransferase/glycogen phosphorylase"/>
    <property type="match status" value="1"/>
</dbReference>
<feature type="domain" description="Glycosyl transferase family 1" evidence="1">
    <location>
        <begin position="186"/>
        <end position="345"/>
    </location>
</feature>
<dbReference type="Pfam" id="PF00534">
    <property type="entry name" value="Glycos_transf_1"/>
    <property type="match status" value="1"/>
</dbReference>
<protein>
    <submittedName>
        <fullName evidence="3">Glycosyltransferase</fullName>
    </submittedName>
</protein>
<sequence length="369" mass="40920">MQLTLVSATLSCGGAERVLVLLAEGFLRQGHDVAVVTLSGKENDFYQLPPGVKRIALDVMQQSPYLLAAVKNNFYRLLQLRSAIQSLQPDVVISFVAQTNIVTVLSLQATGYPVIVTEHCDVGMKYVGAIWEKLRRITYPRAAKVVCVSQGVASAFEWVPVEKRSVIYNPLVIRENLQAEAHLPQSIDMQKQWIVAIGRLTYQKGFDLLISAFGQIATRFPEWQLIILGEGELRQELEAYVAKLGLSHQIVLPGVVHNPFAILRKAKFLTMASRFEGFPMVHGEALACGLPVVCTDCPSGPREIVRDRIDGILVPNGDVTALAQAMQHLMTDETARQQLASRAPEVSARFSLESVMRKWEALFKEVVQN</sequence>
<dbReference type="EMBL" id="MRCC01000011">
    <property type="protein sequence ID" value="OKH25074.1"/>
    <property type="molecule type" value="Genomic_DNA"/>
</dbReference>
<proteinExistence type="predicted"/>
<dbReference type="AlphaFoldDB" id="A0A1U7HNE0"/>
<comment type="caution">
    <text evidence="3">The sequence shown here is derived from an EMBL/GenBank/DDBJ whole genome shotgun (WGS) entry which is preliminary data.</text>
</comment>
<organism evidence="3 4">
    <name type="scientific">Chroogloeocystis siderophila 5.2 s.c.1</name>
    <dbReference type="NCBI Taxonomy" id="247279"/>
    <lineage>
        <taxon>Bacteria</taxon>
        <taxon>Bacillati</taxon>
        <taxon>Cyanobacteriota</taxon>
        <taxon>Cyanophyceae</taxon>
        <taxon>Oscillatoriophycideae</taxon>
        <taxon>Chroococcales</taxon>
        <taxon>Chroococcaceae</taxon>
        <taxon>Chroogloeocystis</taxon>
    </lineage>
</organism>
<keyword evidence="4" id="KW-1185">Reference proteome</keyword>
<name>A0A1U7HNE0_9CHRO</name>
<dbReference type="GO" id="GO:0016757">
    <property type="term" value="F:glycosyltransferase activity"/>
    <property type="evidence" value="ECO:0007669"/>
    <property type="project" value="InterPro"/>
</dbReference>
<dbReference type="Pfam" id="PF13439">
    <property type="entry name" value="Glyco_transf_4"/>
    <property type="match status" value="1"/>
</dbReference>
<dbReference type="PANTHER" id="PTHR12526">
    <property type="entry name" value="GLYCOSYLTRANSFERASE"/>
    <property type="match status" value="1"/>
</dbReference>
<gene>
    <name evidence="3" type="ORF">NIES1031_14605</name>
</gene>
<accession>A0A1U7HNE0</accession>
<dbReference type="InterPro" id="IPR028098">
    <property type="entry name" value="Glyco_trans_4-like_N"/>
</dbReference>
<dbReference type="STRING" id="247279.NIES1031_14605"/>
<dbReference type="Gene3D" id="3.40.50.2000">
    <property type="entry name" value="Glycogen Phosphorylase B"/>
    <property type="match status" value="2"/>
</dbReference>
<feature type="domain" description="Glycosyltransferase subfamily 4-like N-terminal" evidence="2">
    <location>
        <begin position="13"/>
        <end position="170"/>
    </location>
</feature>
<keyword evidence="3" id="KW-0808">Transferase</keyword>
<evidence type="ECO:0000259" key="1">
    <source>
        <dbReference type="Pfam" id="PF00534"/>
    </source>
</evidence>